<evidence type="ECO:0000313" key="2">
    <source>
        <dbReference type="Proteomes" id="UP001305414"/>
    </source>
</evidence>
<gene>
    <name evidence="1" type="ORF">RRF57_009558</name>
</gene>
<dbReference type="Proteomes" id="UP001305414">
    <property type="component" value="Unassembled WGS sequence"/>
</dbReference>
<comment type="caution">
    <text evidence="1">The sequence shown here is derived from an EMBL/GenBank/DDBJ whole genome shotgun (WGS) entry which is preliminary data.</text>
</comment>
<protein>
    <submittedName>
        <fullName evidence="1">Uncharacterized protein</fullName>
    </submittedName>
</protein>
<keyword evidence="2" id="KW-1185">Reference proteome</keyword>
<evidence type="ECO:0000313" key="1">
    <source>
        <dbReference type="EMBL" id="KAK5633844.1"/>
    </source>
</evidence>
<reference evidence="1 2" key="1">
    <citation type="submission" date="2023-10" db="EMBL/GenBank/DDBJ databases">
        <title>Draft genome sequence of Xylaria bambusicola isolate GMP-LS, the root and basal stem rot pathogen of sugarcane in Indonesia.</title>
        <authorList>
            <person name="Selvaraj P."/>
            <person name="Muralishankar V."/>
            <person name="Muruganantham S."/>
            <person name="Sp S."/>
            <person name="Haryani S."/>
            <person name="Lau K.J.X."/>
            <person name="Naqvi N.I."/>
        </authorList>
    </citation>
    <scope>NUCLEOTIDE SEQUENCE [LARGE SCALE GENOMIC DNA]</scope>
    <source>
        <strain evidence="1">GMP-LS</strain>
    </source>
</reference>
<dbReference type="EMBL" id="JAWHQM010000036">
    <property type="protein sequence ID" value="KAK5633844.1"/>
    <property type="molecule type" value="Genomic_DNA"/>
</dbReference>
<accession>A0AAN7V2R6</accession>
<sequence length="64" mass="6597">MRDVVDDKTTACNSELHILSPSCYAEDLLSPKCIGRLGYNAGQAVSNVEGNAGNGEEALPSASG</sequence>
<name>A0AAN7V2R6_9PEZI</name>
<dbReference type="AlphaFoldDB" id="A0AAN7V2R6"/>
<proteinExistence type="predicted"/>
<organism evidence="1 2">
    <name type="scientific">Xylaria bambusicola</name>
    <dbReference type="NCBI Taxonomy" id="326684"/>
    <lineage>
        <taxon>Eukaryota</taxon>
        <taxon>Fungi</taxon>
        <taxon>Dikarya</taxon>
        <taxon>Ascomycota</taxon>
        <taxon>Pezizomycotina</taxon>
        <taxon>Sordariomycetes</taxon>
        <taxon>Xylariomycetidae</taxon>
        <taxon>Xylariales</taxon>
        <taxon>Xylariaceae</taxon>
        <taxon>Xylaria</taxon>
    </lineage>
</organism>